<evidence type="ECO:0000256" key="4">
    <source>
        <dbReference type="ARBA" id="ARBA00022695"/>
    </source>
</evidence>
<feature type="domain" description="DNA polymerase III delta N-terminal" evidence="9">
    <location>
        <begin position="44"/>
        <end position="151"/>
    </location>
</feature>
<dbReference type="Pfam" id="PF06144">
    <property type="entry name" value="DNA_pol3_delta"/>
    <property type="match status" value="1"/>
</dbReference>
<evidence type="ECO:0000256" key="1">
    <source>
        <dbReference type="ARBA" id="ARBA00012417"/>
    </source>
</evidence>
<keyword evidence="6" id="KW-0239">DNA-directed DNA polymerase</keyword>
<keyword evidence="5" id="KW-0235">DNA replication</keyword>
<feature type="domain" description="DNA polymerase III delta subunit-like C-terminal" evidence="10">
    <location>
        <begin position="232"/>
        <end position="349"/>
    </location>
</feature>
<comment type="caution">
    <text evidence="11">The sequence shown here is derived from an EMBL/GenBank/DDBJ whole genome shotgun (WGS) entry which is preliminary data.</text>
</comment>
<dbReference type="AlphaFoldDB" id="A8RYV4"/>
<evidence type="ECO:0000256" key="7">
    <source>
        <dbReference type="ARBA" id="ARBA00034754"/>
    </source>
</evidence>
<dbReference type="Proteomes" id="UP000005396">
    <property type="component" value="Unassembled WGS sequence"/>
</dbReference>
<dbReference type="NCBIfam" id="TIGR01128">
    <property type="entry name" value="holA"/>
    <property type="match status" value="1"/>
</dbReference>
<comment type="catalytic activity">
    <reaction evidence="8">
        <text>DNA(n) + a 2'-deoxyribonucleoside 5'-triphosphate = DNA(n+1) + diphosphate</text>
        <dbReference type="Rhea" id="RHEA:22508"/>
        <dbReference type="Rhea" id="RHEA-COMP:17339"/>
        <dbReference type="Rhea" id="RHEA-COMP:17340"/>
        <dbReference type="ChEBI" id="CHEBI:33019"/>
        <dbReference type="ChEBI" id="CHEBI:61560"/>
        <dbReference type="ChEBI" id="CHEBI:173112"/>
        <dbReference type="EC" id="2.7.7.7"/>
    </reaction>
</comment>
<evidence type="ECO:0000259" key="10">
    <source>
        <dbReference type="Pfam" id="PF21694"/>
    </source>
</evidence>
<dbReference type="GO" id="GO:0009360">
    <property type="term" value="C:DNA polymerase III complex"/>
    <property type="evidence" value="ECO:0007669"/>
    <property type="project" value="InterPro"/>
</dbReference>
<dbReference type="InterPro" id="IPR008921">
    <property type="entry name" value="DNA_pol3_clamp-load_cplx_C"/>
</dbReference>
<dbReference type="InterPro" id="IPR048466">
    <property type="entry name" value="DNA_pol3_delta-like_C"/>
</dbReference>
<sequence length="353" mass="40132">MTNHLALCYTEIGKHQPIDGIWKDDLYMQTLNQDIKDRTFKPVYLLFGEEAFLKKSYKSRLREALTDGDTMNYNYFEGKGMNVNEIIGLADTMPFFAEKRLILMEDSGFFKGGAGADELTEYMGGIPESTCLVFVESEVDKRSRLYKAVKKYGYAAELSHQEPAQLARWAAGILSKNGRKITGRTMEFFLSKAGDDMENISSELEKLISYTLGREVITDEDVETICTTQVTNKIFDMITAIAARQTRKAMDLYEDLLTLKEPPMRILFLIARQFNQILQVKDLMGKGMDKSTIASRLKLQPFVVGKIMLQAKTFTREQILSYVNLCVDAEEGVKTGKLQDRLAVELLIANKYE</sequence>
<dbReference type="PaxDb" id="411902-CLOBOL_05238"/>
<evidence type="ECO:0000313" key="12">
    <source>
        <dbReference type="Proteomes" id="UP000005396"/>
    </source>
</evidence>
<dbReference type="GO" id="GO:0003887">
    <property type="term" value="F:DNA-directed DNA polymerase activity"/>
    <property type="evidence" value="ECO:0007669"/>
    <property type="project" value="UniProtKB-KW"/>
</dbReference>
<dbReference type="PANTHER" id="PTHR34388:SF1">
    <property type="entry name" value="DNA POLYMERASE III SUBUNIT DELTA"/>
    <property type="match status" value="1"/>
</dbReference>
<dbReference type="EMBL" id="ABCC02000039">
    <property type="protein sequence ID" value="EDP14695.1"/>
    <property type="molecule type" value="Genomic_DNA"/>
</dbReference>
<evidence type="ECO:0000256" key="2">
    <source>
        <dbReference type="ARBA" id="ARBA00017703"/>
    </source>
</evidence>
<dbReference type="GO" id="GO:0003677">
    <property type="term" value="F:DNA binding"/>
    <property type="evidence" value="ECO:0007669"/>
    <property type="project" value="InterPro"/>
</dbReference>
<protein>
    <recommendedName>
        <fullName evidence="2">DNA polymerase III subunit delta</fullName>
        <ecNumber evidence="1">2.7.7.7</ecNumber>
    </recommendedName>
</protein>
<keyword evidence="3" id="KW-0808">Transferase</keyword>
<evidence type="ECO:0000256" key="8">
    <source>
        <dbReference type="ARBA" id="ARBA00049244"/>
    </source>
</evidence>
<gene>
    <name evidence="11" type="ORF">CLOBOL_05238</name>
</gene>
<dbReference type="InterPro" id="IPR010372">
    <property type="entry name" value="DNA_pol3_delta_N"/>
</dbReference>
<proteinExistence type="inferred from homology"/>
<organism evidence="11 12">
    <name type="scientific">Enterocloster bolteae (strain ATCC BAA-613 / DSM 15670 / CCUG 46953 / JCM 12243 / WAL 16351)</name>
    <name type="common">Clostridium bolteae</name>
    <dbReference type="NCBI Taxonomy" id="411902"/>
    <lineage>
        <taxon>Bacteria</taxon>
        <taxon>Bacillati</taxon>
        <taxon>Bacillota</taxon>
        <taxon>Clostridia</taxon>
        <taxon>Lachnospirales</taxon>
        <taxon>Lachnospiraceae</taxon>
        <taxon>Enterocloster</taxon>
    </lineage>
</organism>
<dbReference type="PANTHER" id="PTHR34388">
    <property type="entry name" value="DNA POLYMERASE III SUBUNIT DELTA"/>
    <property type="match status" value="1"/>
</dbReference>
<dbReference type="SUPFAM" id="SSF52540">
    <property type="entry name" value="P-loop containing nucleoside triphosphate hydrolases"/>
    <property type="match status" value="1"/>
</dbReference>
<dbReference type="Pfam" id="PF21694">
    <property type="entry name" value="DNA_pol3_delta_C"/>
    <property type="match status" value="1"/>
</dbReference>
<evidence type="ECO:0000256" key="6">
    <source>
        <dbReference type="ARBA" id="ARBA00022932"/>
    </source>
</evidence>
<dbReference type="HOGENOM" id="CLU_044694_2_2_9"/>
<keyword evidence="4" id="KW-0548">Nucleotidyltransferase</keyword>
<name>A8RYV4_ENTBW</name>
<accession>A8RYV4</accession>
<dbReference type="Gene3D" id="3.40.50.300">
    <property type="entry name" value="P-loop containing nucleotide triphosphate hydrolases"/>
    <property type="match status" value="1"/>
</dbReference>
<dbReference type="SUPFAM" id="SSF48019">
    <property type="entry name" value="post-AAA+ oligomerization domain-like"/>
    <property type="match status" value="1"/>
</dbReference>
<dbReference type="Gene3D" id="1.10.8.60">
    <property type="match status" value="1"/>
</dbReference>
<evidence type="ECO:0000313" key="11">
    <source>
        <dbReference type="EMBL" id="EDP14695.1"/>
    </source>
</evidence>
<dbReference type="InterPro" id="IPR005790">
    <property type="entry name" value="DNA_polIII_delta"/>
</dbReference>
<reference evidence="11 12" key="2">
    <citation type="submission" date="2007-09" db="EMBL/GenBank/DDBJ databases">
        <title>Draft genome sequence of Clostridium bolteae (ATCC BAA-613).</title>
        <authorList>
            <person name="Sudarsanam P."/>
            <person name="Ley R."/>
            <person name="Guruge J."/>
            <person name="Turnbaugh P.J."/>
            <person name="Mahowald M."/>
            <person name="Liep D."/>
            <person name="Gordon J."/>
        </authorList>
    </citation>
    <scope>NUCLEOTIDE SEQUENCE [LARGE SCALE GENOMIC DNA]</scope>
    <source>
        <strain evidence="12">ATCC BAA-613 / DSM 15670 / CCUG 46953 / JCM 12243 / WAL 16351</strain>
    </source>
</reference>
<dbReference type="GO" id="GO:0006261">
    <property type="term" value="P:DNA-templated DNA replication"/>
    <property type="evidence" value="ECO:0007669"/>
    <property type="project" value="TreeGrafter"/>
</dbReference>
<dbReference type="Gene3D" id="1.20.272.10">
    <property type="match status" value="1"/>
</dbReference>
<comment type="similarity">
    <text evidence="7">Belongs to the DNA polymerase HolA subunit family.</text>
</comment>
<evidence type="ECO:0000259" key="9">
    <source>
        <dbReference type="Pfam" id="PF06144"/>
    </source>
</evidence>
<dbReference type="eggNOG" id="COG1466">
    <property type="taxonomic scope" value="Bacteria"/>
</dbReference>
<dbReference type="EC" id="2.7.7.7" evidence="1"/>
<dbReference type="InterPro" id="IPR027417">
    <property type="entry name" value="P-loop_NTPase"/>
</dbReference>
<reference evidence="11 12" key="1">
    <citation type="submission" date="2007-08" db="EMBL/GenBank/DDBJ databases">
        <authorList>
            <person name="Fulton L."/>
            <person name="Clifton S."/>
            <person name="Fulton B."/>
            <person name="Xu J."/>
            <person name="Minx P."/>
            <person name="Pepin K.H."/>
            <person name="Johnson M."/>
            <person name="Thiruvilangam P."/>
            <person name="Bhonagiri V."/>
            <person name="Nash W.E."/>
            <person name="Mardis E.R."/>
            <person name="Wilson R.K."/>
        </authorList>
    </citation>
    <scope>NUCLEOTIDE SEQUENCE [LARGE SCALE GENOMIC DNA]</scope>
    <source>
        <strain evidence="12">ATCC BAA-613 / DSM 15670 / CCUG 46953 / JCM 12243 / WAL 16351</strain>
    </source>
</reference>
<evidence type="ECO:0000256" key="5">
    <source>
        <dbReference type="ARBA" id="ARBA00022705"/>
    </source>
</evidence>
<evidence type="ECO:0000256" key="3">
    <source>
        <dbReference type="ARBA" id="ARBA00022679"/>
    </source>
</evidence>